<evidence type="ECO:0000313" key="3">
    <source>
        <dbReference type="WBParaSite" id="PSAMB.scaffold2900size20664.g19603.t1"/>
    </source>
</evidence>
<accession>A0A914W156</accession>
<name>A0A914W156_9BILA</name>
<dbReference type="AlphaFoldDB" id="A0A914W156"/>
<feature type="region of interest" description="Disordered" evidence="1">
    <location>
        <begin position="1"/>
        <end position="79"/>
    </location>
</feature>
<reference evidence="3" key="1">
    <citation type="submission" date="2022-11" db="UniProtKB">
        <authorList>
            <consortium name="WormBaseParasite"/>
        </authorList>
    </citation>
    <scope>IDENTIFICATION</scope>
</reference>
<feature type="compositionally biased region" description="Low complexity" evidence="1">
    <location>
        <begin position="11"/>
        <end position="53"/>
    </location>
</feature>
<protein>
    <submittedName>
        <fullName evidence="3">Uncharacterized protein</fullName>
    </submittedName>
</protein>
<dbReference type="Proteomes" id="UP000887566">
    <property type="component" value="Unplaced"/>
</dbReference>
<keyword evidence="2" id="KW-1185">Reference proteome</keyword>
<feature type="compositionally biased region" description="Low complexity" evidence="1">
    <location>
        <begin position="62"/>
        <end position="79"/>
    </location>
</feature>
<organism evidence="2 3">
    <name type="scientific">Plectus sambesii</name>
    <dbReference type="NCBI Taxonomy" id="2011161"/>
    <lineage>
        <taxon>Eukaryota</taxon>
        <taxon>Metazoa</taxon>
        <taxon>Ecdysozoa</taxon>
        <taxon>Nematoda</taxon>
        <taxon>Chromadorea</taxon>
        <taxon>Plectida</taxon>
        <taxon>Plectina</taxon>
        <taxon>Plectoidea</taxon>
        <taxon>Plectidae</taxon>
        <taxon>Plectus</taxon>
    </lineage>
</organism>
<sequence>MEEPQPKKLHQPQQPVKPRQQPQPKKLHQPQQPVKPRQQPQPKKPPQLQQPVKPRQPPQPKELPQLQQPKPRQPQLPQLNHPLVPLLAVLPLQSLLPPPVQALQAEVLVLIWVAKLVSKWEM</sequence>
<dbReference type="WBParaSite" id="PSAMB.scaffold2900size20664.g19603.t1">
    <property type="protein sequence ID" value="PSAMB.scaffold2900size20664.g19603.t1"/>
    <property type="gene ID" value="PSAMB.scaffold2900size20664.g19603"/>
</dbReference>
<evidence type="ECO:0000313" key="2">
    <source>
        <dbReference type="Proteomes" id="UP000887566"/>
    </source>
</evidence>
<proteinExistence type="predicted"/>
<evidence type="ECO:0000256" key="1">
    <source>
        <dbReference type="SAM" id="MobiDB-lite"/>
    </source>
</evidence>